<accession>A0AAV0W1L1</accession>
<dbReference type="AlphaFoldDB" id="A0AAV0W1L1"/>
<protein>
    <recommendedName>
        <fullName evidence="1">Integrase zinc-binding domain-containing protein</fullName>
    </recommendedName>
</protein>
<evidence type="ECO:0000259" key="1">
    <source>
        <dbReference type="Pfam" id="PF17921"/>
    </source>
</evidence>
<sequence length="177" mass="20854">MKNILTSKRDDNNSFLSTKDYNDVIEQVKKSKMCLKTVGEAKTMKDYRVVRKYDILKINGKERLIRPVDEKNVVLYYVKIDELFDILHETHSAIGHGGRNRMMAELKNKYCNITNETVMVYLKLCVQCQKKAVHPRRGLVSKPILESTFNSRAQVDLIDMQSQHYNDYRFIMNYQDH</sequence>
<evidence type="ECO:0000313" key="2">
    <source>
        <dbReference type="EMBL" id="CAI6348571.1"/>
    </source>
</evidence>
<gene>
    <name evidence="2" type="ORF">MEUPH1_LOCUS5234</name>
</gene>
<dbReference type="InterPro" id="IPR041588">
    <property type="entry name" value="Integrase_H2C2"/>
</dbReference>
<comment type="caution">
    <text evidence="2">The sequence shown here is derived from an EMBL/GenBank/DDBJ whole genome shotgun (WGS) entry which is preliminary data.</text>
</comment>
<proteinExistence type="predicted"/>
<dbReference type="Pfam" id="PF17921">
    <property type="entry name" value="Integrase_H2C2"/>
    <property type="match status" value="1"/>
</dbReference>
<dbReference type="EMBL" id="CARXXK010000001">
    <property type="protein sequence ID" value="CAI6348571.1"/>
    <property type="molecule type" value="Genomic_DNA"/>
</dbReference>
<dbReference type="Proteomes" id="UP001160148">
    <property type="component" value="Unassembled WGS sequence"/>
</dbReference>
<organism evidence="2 3">
    <name type="scientific">Macrosiphum euphorbiae</name>
    <name type="common">potato aphid</name>
    <dbReference type="NCBI Taxonomy" id="13131"/>
    <lineage>
        <taxon>Eukaryota</taxon>
        <taxon>Metazoa</taxon>
        <taxon>Ecdysozoa</taxon>
        <taxon>Arthropoda</taxon>
        <taxon>Hexapoda</taxon>
        <taxon>Insecta</taxon>
        <taxon>Pterygota</taxon>
        <taxon>Neoptera</taxon>
        <taxon>Paraneoptera</taxon>
        <taxon>Hemiptera</taxon>
        <taxon>Sternorrhyncha</taxon>
        <taxon>Aphidomorpha</taxon>
        <taxon>Aphidoidea</taxon>
        <taxon>Aphididae</taxon>
        <taxon>Macrosiphini</taxon>
        <taxon>Macrosiphum</taxon>
    </lineage>
</organism>
<name>A0AAV0W1L1_9HEMI</name>
<keyword evidence="3" id="KW-1185">Reference proteome</keyword>
<feature type="domain" description="Integrase zinc-binding" evidence="1">
    <location>
        <begin position="84"/>
        <end position="131"/>
    </location>
</feature>
<evidence type="ECO:0000313" key="3">
    <source>
        <dbReference type="Proteomes" id="UP001160148"/>
    </source>
</evidence>
<reference evidence="2 3" key="1">
    <citation type="submission" date="2023-01" db="EMBL/GenBank/DDBJ databases">
        <authorList>
            <person name="Whitehead M."/>
        </authorList>
    </citation>
    <scope>NUCLEOTIDE SEQUENCE [LARGE SCALE GENOMIC DNA]</scope>
</reference>